<evidence type="ECO:0000259" key="6">
    <source>
        <dbReference type="Pfam" id="PF16207"/>
    </source>
</evidence>
<comment type="catalytic activity">
    <reaction evidence="1">
        <text>S-ubiquitinyl-[E2 ubiquitin-conjugating enzyme]-L-cysteine + [acceptor protein]-L-lysine = [E2 ubiquitin-conjugating enzyme]-L-cysteine + N(6)-ubiquitinyl-[acceptor protein]-L-lysine.</text>
        <dbReference type="EC" id="2.3.2.27"/>
    </reaction>
</comment>
<gene>
    <name evidence="7" type="primary">Sce</name>
    <name evidence="7" type="ORF">Bhyg_11568</name>
</gene>
<dbReference type="GO" id="GO:0061630">
    <property type="term" value="F:ubiquitin protein ligase activity"/>
    <property type="evidence" value="ECO:0007669"/>
    <property type="project" value="UniProtKB-EC"/>
</dbReference>
<accession>A0A9Q0MVT1</accession>
<feature type="domain" description="RAWUL" evidence="6">
    <location>
        <begin position="108"/>
        <end position="183"/>
    </location>
</feature>
<dbReference type="FunFam" id="3.10.20.90:FF:000219">
    <property type="entry name" value="E3 ubiquitin-protein ligase RING1"/>
    <property type="match status" value="1"/>
</dbReference>
<dbReference type="PANTHER" id="PTHR46076:SF3">
    <property type="entry name" value="E3 UBIQUITIN-PROTEIN LIGASE RING1"/>
    <property type="match status" value="1"/>
</dbReference>
<evidence type="ECO:0000256" key="1">
    <source>
        <dbReference type="ARBA" id="ARBA00000900"/>
    </source>
</evidence>
<dbReference type="GO" id="GO:0031519">
    <property type="term" value="C:PcG protein complex"/>
    <property type="evidence" value="ECO:0007669"/>
    <property type="project" value="TreeGrafter"/>
</dbReference>
<dbReference type="PANTHER" id="PTHR46076">
    <property type="entry name" value="E3 UBIQUITIN-PROTEIN LIGASE RING1 / RING 2 FAMILY MEMBER"/>
    <property type="match status" value="1"/>
</dbReference>
<evidence type="ECO:0000256" key="5">
    <source>
        <dbReference type="SAM" id="MobiDB-lite"/>
    </source>
</evidence>
<organism evidence="7 8">
    <name type="scientific">Pseudolycoriella hygida</name>
    <dbReference type="NCBI Taxonomy" id="35572"/>
    <lineage>
        <taxon>Eukaryota</taxon>
        <taxon>Metazoa</taxon>
        <taxon>Ecdysozoa</taxon>
        <taxon>Arthropoda</taxon>
        <taxon>Hexapoda</taxon>
        <taxon>Insecta</taxon>
        <taxon>Pterygota</taxon>
        <taxon>Neoptera</taxon>
        <taxon>Endopterygota</taxon>
        <taxon>Diptera</taxon>
        <taxon>Nematocera</taxon>
        <taxon>Sciaroidea</taxon>
        <taxon>Sciaridae</taxon>
        <taxon>Pseudolycoriella</taxon>
    </lineage>
</organism>
<dbReference type="Proteomes" id="UP001151699">
    <property type="component" value="Chromosome X"/>
</dbReference>
<evidence type="ECO:0000313" key="8">
    <source>
        <dbReference type="Proteomes" id="UP001151699"/>
    </source>
</evidence>
<name>A0A9Q0MVT1_9DIPT</name>
<dbReference type="Pfam" id="PF16207">
    <property type="entry name" value="RAWUL"/>
    <property type="match status" value="1"/>
</dbReference>
<dbReference type="CDD" id="cd17086">
    <property type="entry name" value="RAWUL_RING1_like"/>
    <property type="match status" value="1"/>
</dbReference>
<comment type="caution">
    <text evidence="7">The sequence shown here is derived from an EMBL/GenBank/DDBJ whole genome shotgun (WGS) entry which is preliminary data.</text>
</comment>
<dbReference type="EC" id="2.3.2.27" evidence="2"/>
<keyword evidence="8" id="KW-1185">Reference proteome</keyword>
<dbReference type="OrthoDB" id="337575at2759"/>
<feature type="region of interest" description="Disordered" evidence="5">
    <location>
        <begin position="1"/>
        <end position="78"/>
    </location>
</feature>
<keyword evidence="3" id="KW-0808">Transferase</keyword>
<reference evidence="7" key="1">
    <citation type="submission" date="2022-07" db="EMBL/GenBank/DDBJ databases">
        <authorList>
            <person name="Trinca V."/>
            <person name="Uliana J.V.C."/>
            <person name="Torres T.T."/>
            <person name="Ward R.J."/>
            <person name="Monesi N."/>
        </authorList>
    </citation>
    <scope>NUCLEOTIDE SEQUENCE</scope>
    <source>
        <strain evidence="7">HSMRA1968</strain>
        <tissue evidence="7">Whole embryos</tissue>
    </source>
</reference>
<evidence type="ECO:0000256" key="3">
    <source>
        <dbReference type="ARBA" id="ARBA00022679"/>
    </source>
</evidence>
<evidence type="ECO:0000256" key="2">
    <source>
        <dbReference type="ARBA" id="ARBA00012483"/>
    </source>
</evidence>
<dbReference type="InterPro" id="IPR043540">
    <property type="entry name" value="RING1/RING2"/>
</dbReference>
<sequence length="188" mass="21067">MNADRQSSNPPSIRSTPSPAPSNNSSGTGKIKSARSAMSRERSEESESNSEEIDYSRTDGNDSNVDTEGKGNSELGLNDEIELVFKPHPTEMTSDNPLMRALKENCVRYLKTTANATVDHLVKYLAMRLTLDLGTELPEDGLLNFCIYNSQSPPQFLVLNGNYTLQQVNEKIWRANKPIEMFYTWKKS</sequence>
<dbReference type="AlphaFoldDB" id="A0A9Q0MVT1"/>
<dbReference type="EMBL" id="WJQU01000003">
    <property type="protein sequence ID" value="KAJ6638830.1"/>
    <property type="molecule type" value="Genomic_DNA"/>
</dbReference>
<dbReference type="InterPro" id="IPR032443">
    <property type="entry name" value="RAWUL"/>
</dbReference>
<feature type="compositionally biased region" description="Polar residues" evidence="5">
    <location>
        <begin position="1"/>
        <end position="14"/>
    </location>
</feature>
<keyword evidence="4" id="KW-0833">Ubl conjugation pathway</keyword>
<evidence type="ECO:0000313" key="7">
    <source>
        <dbReference type="EMBL" id="KAJ6638830.1"/>
    </source>
</evidence>
<protein>
    <recommendedName>
        <fullName evidence="2">RING-type E3 ubiquitin transferase</fullName>
        <ecNumber evidence="2">2.3.2.27</ecNumber>
    </recommendedName>
</protein>
<feature type="compositionally biased region" description="Low complexity" evidence="5">
    <location>
        <begin position="15"/>
        <end position="37"/>
    </location>
</feature>
<dbReference type="Gene3D" id="3.10.20.90">
    <property type="entry name" value="Phosphatidylinositol 3-kinase Catalytic Subunit, Chain A, domain 1"/>
    <property type="match status" value="1"/>
</dbReference>
<dbReference type="GO" id="GO:0000151">
    <property type="term" value="C:ubiquitin ligase complex"/>
    <property type="evidence" value="ECO:0007669"/>
    <property type="project" value="InterPro"/>
</dbReference>
<evidence type="ECO:0000256" key="4">
    <source>
        <dbReference type="ARBA" id="ARBA00022786"/>
    </source>
</evidence>
<proteinExistence type="predicted"/>
<dbReference type="GO" id="GO:0003682">
    <property type="term" value="F:chromatin binding"/>
    <property type="evidence" value="ECO:0007669"/>
    <property type="project" value="TreeGrafter"/>
</dbReference>